<evidence type="ECO:0000313" key="2">
    <source>
        <dbReference type="Proteomes" id="UP001311915"/>
    </source>
</evidence>
<dbReference type="Proteomes" id="UP001311915">
    <property type="component" value="Unassembled WGS sequence"/>
</dbReference>
<name>A0AAV9M5A4_9SOLN</name>
<gene>
    <name evidence="1" type="ORF">R3W88_025946</name>
</gene>
<sequence length="174" mass="21054">MAQNEIEEMLVYLRRMKSNGLQSSLRINRFEKLEMVLRVLRTFIKCHRVLFSDSSVKLTKNAKSIVRMLRRVFQGNSYIKIGKYRFECIRERQVPHLLEFFEGNTNLSYNYELNDFELSECMDCLGKNLNDMIMMFLERVRYDPLEENLAIHRFVMQLKIVHKKMKFLRYLYAT</sequence>
<organism evidence="1 2">
    <name type="scientific">Solanum pinnatisectum</name>
    <name type="common">tansyleaf nightshade</name>
    <dbReference type="NCBI Taxonomy" id="50273"/>
    <lineage>
        <taxon>Eukaryota</taxon>
        <taxon>Viridiplantae</taxon>
        <taxon>Streptophyta</taxon>
        <taxon>Embryophyta</taxon>
        <taxon>Tracheophyta</taxon>
        <taxon>Spermatophyta</taxon>
        <taxon>Magnoliopsida</taxon>
        <taxon>eudicotyledons</taxon>
        <taxon>Gunneridae</taxon>
        <taxon>Pentapetalae</taxon>
        <taxon>asterids</taxon>
        <taxon>lamiids</taxon>
        <taxon>Solanales</taxon>
        <taxon>Solanaceae</taxon>
        <taxon>Solanoideae</taxon>
        <taxon>Solaneae</taxon>
        <taxon>Solanum</taxon>
    </lineage>
</organism>
<protein>
    <submittedName>
        <fullName evidence="1">Uncharacterized protein</fullName>
    </submittedName>
</protein>
<comment type="caution">
    <text evidence="1">The sequence shown here is derived from an EMBL/GenBank/DDBJ whole genome shotgun (WGS) entry which is preliminary data.</text>
</comment>
<reference evidence="1 2" key="1">
    <citation type="submission" date="2023-10" db="EMBL/GenBank/DDBJ databases">
        <title>Genome-Wide Identification Analysis in wild type Solanum Pinnatisectum Reveals Some Genes Defensing Phytophthora Infestans.</title>
        <authorList>
            <person name="Sun C."/>
        </authorList>
    </citation>
    <scope>NUCLEOTIDE SEQUENCE [LARGE SCALE GENOMIC DNA]</scope>
    <source>
        <strain evidence="1">LQN</strain>
        <tissue evidence="1">Leaf</tissue>
    </source>
</reference>
<keyword evidence="2" id="KW-1185">Reference proteome</keyword>
<evidence type="ECO:0000313" key="1">
    <source>
        <dbReference type="EMBL" id="KAK4732958.1"/>
    </source>
</evidence>
<dbReference type="AlphaFoldDB" id="A0AAV9M5A4"/>
<dbReference type="EMBL" id="JAWPEI010000003">
    <property type="protein sequence ID" value="KAK4732958.1"/>
    <property type="molecule type" value="Genomic_DNA"/>
</dbReference>
<accession>A0AAV9M5A4</accession>
<proteinExistence type="predicted"/>